<dbReference type="Pfam" id="PF01388">
    <property type="entry name" value="ARID"/>
    <property type="match status" value="1"/>
</dbReference>
<dbReference type="InterPro" id="IPR001005">
    <property type="entry name" value="SANT/Myb"/>
</dbReference>
<feature type="region of interest" description="Disordered" evidence="1">
    <location>
        <begin position="527"/>
        <end position="551"/>
    </location>
</feature>
<feature type="compositionally biased region" description="Basic and acidic residues" evidence="1">
    <location>
        <begin position="716"/>
        <end position="732"/>
    </location>
</feature>
<sequence length="889" mass="98820">MNSQCKRPLEHSVSSQPVKYLRQSALEQQASTGDVAPIFSIQAPVVINSLRPIACDVLHLDIPDLLSARESASGTPATTANTESTSPFHCDGEVGGKVGCKETWHNDSKVHIDHEALQDGVGCQMASHGSSANLQNEEICLHRALDVSTQQISSSSTMIACVEPSLAAESVPKKVMERPPDGRQLETQAGEVGIVQDVNTIADKTEVNRANWHPGTEIDCVDSTTTCTQTVRKSLEAWLLKGGKPLLVRMGEKEVNLPALNTWVRLLGGYKKVTDSGLWGTIADHLGLGRDCGPGVKLVYAKCLTTRDTVMALDLQALATDAGKPNAPRILEFKFQVERKDTCDEELSSEDFVGRQIPSRVEVNQAGLNHITQTPTQNDWGGGESAKAMPLHEKSLDMMVGWIKEMAVDLDSSQHYQSGGISCQEQSFQSLAGRVRSVLWLRRQELQTADGFLIQARQLPPPSVYYEDPVQPKPQAKEKLQATRERLAHYGSQSPFSDHQPRTKRVPIGPNFQAHVLPWRSQDITRYSGESGHMKSGGDDDTQSSDEESYDSTKWLGSKMWPLSESKRVVNKSRDGRGRQPSCFCPVPRSQECVRLHIEAERQKLFGEIGQTFDLWGFDQMGECVATQWTKKEERTFKAIVRLNPPSQNKNFWDELPTVFPDRSHFELVSYYFNVFVLRCRALQNRVSGAKIDSDDDEMELVDSESDEDSSDDSDHEDHGSGEFRGPYEVHPDRMKATYLQNSSRQENLFLHTKGPAGNSLHFQSLGDDDNEGADTQKRYSQQSDEKAFHLDVEWKGKHCATEEESTSQGKVSLPWEHPQWANATYPSVQGADPVTHIQSALTDGQAATQTDPNYAEIWGEPVIEIAPTFERDKLLSTEGMIAELFGDE</sequence>
<dbReference type="Gene3D" id="1.10.150.60">
    <property type="entry name" value="ARID DNA-binding domain"/>
    <property type="match status" value="1"/>
</dbReference>
<dbReference type="SUPFAM" id="SSF46774">
    <property type="entry name" value="ARID-like"/>
    <property type="match status" value="1"/>
</dbReference>
<evidence type="ECO:0000313" key="3">
    <source>
        <dbReference type="EMBL" id="CAK9231979.1"/>
    </source>
</evidence>
<name>A0ABP0UXU3_9BRYO</name>
<reference evidence="3" key="1">
    <citation type="submission" date="2024-02" db="EMBL/GenBank/DDBJ databases">
        <authorList>
            <consortium name="ELIXIR-Norway"/>
            <consortium name="Elixir Norway"/>
        </authorList>
    </citation>
    <scope>NUCLEOTIDE SEQUENCE</scope>
</reference>
<dbReference type="EMBL" id="OZ019899">
    <property type="protein sequence ID" value="CAK9231979.1"/>
    <property type="molecule type" value="Genomic_DNA"/>
</dbReference>
<proteinExistence type="predicted"/>
<feature type="domain" description="ARID" evidence="2">
    <location>
        <begin position="233"/>
        <end position="304"/>
    </location>
</feature>
<feature type="compositionally biased region" description="Polar residues" evidence="1">
    <location>
        <begin position="72"/>
        <end position="87"/>
    </location>
</feature>
<gene>
    <name evidence="3" type="ORF">CSSPTR1EN2_LOCUS21028</name>
</gene>
<evidence type="ECO:0000313" key="4">
    <source>
        <dbReference type="Proteomes" id="UP001497512"/>
    </source>
</evidence>
<dbReference type="PANTHER" id="PTHR46872:SF10">
    <property type="entry name" value="MYB-LIKE DOMAIN-CONTAINING PROTEIN"/>
    <property type="match status" value="1"/>
</dbReference>
<dbReference type="CDD" id="cd00167">
    <property type="entry name" value="SANT"/>
    <property type="match status" value="1"/>
</dbReference>
<feature type="region of interest" description="Disordered" evidence="1">
    <location>
        <begin position="760"/>
        <end position="785"/>
    </location>
</feature>
<keyword evidence="4" id="KW-1185">Reference proteome</keyword>
<organism evidence="3 4">
    <name type="scientific">Sphagnum troendelagicum</name>
    <dbReference type="NCBI Taxonomy" id="128251"/>
    <lineage>
        <taxon>Eukaryota</taxon>
        <taxon>Viridiplantae</taxon>
        <taxon>Streptophyta</taxon>
        <taxon>Embryophyta</taxon>
        <taxon>Bryophyta</taxon>
        <taxon>Sphagnophytina</taxon>
        <taxon>Sphagnopsida</taxon>
        <taxon>Sphagnales</taxon>
        <taxon>Sphagnaceae</taxon>
        <taxon>Sphagnum</taxon>
    </lineage>
</organism>
<accession>A0ABP0UXU3</accession>
<evidence type="ECO:0000256" key="1">
    <source>
        <dbReference type="SAM" id="MobiDB-lite"/>
    </source>
</evidence>
<dbReference type="InterPro" id="IPR036431">
    <property type="entry name" value="ARID_dom_sf"/>
</dbReference>
<feature type="compositionally biased region" description="Acidic residues" evidence="1">
    <location>
        <begin position="539"/>
        <end position="550"/>
    </location>
</feature>
<feature type="region of interest" description="Disordered" evidence="1">
    <location>
        <begin position="694"/>
        <end position="732"/>
    </location>
</feature>
<dbReference type="InterPro" id="IPR001606">
    <property type="entry name" value="ARID_dom"/>
</dbReference>
<dbReference type="Proteomes" id="UP001497512">
    <property type="component" value="Chromosome 7"/>
</dbReference>
<dbReference type="CDD" id="cd16100">
    <property type="entry name" value="ARID"/>
    <property type="match status" value="1"/>
</dbReference>
<dbReference type="PANTHER" id="PTHR46872">
    <property type="entry name" value="DNA BINDING PROTEIN"/>
    <property type="match status" value="1"/>
</dbReference>
<feature type="compositionally biased region" description="Acidic residues" evidence="1">
    <location>
        <begin position="694"/>
        <end position="715"/>
    </location>
</feature>
<protein>
    <recommendedName>
        <fullName evidence="2">ARID domain-containing protein</fullName>
    </recommendedName>
</protein>
<feature type="region of interest" description="Disordered" evidence="1">
    <location>
        <begin position="72"/>
        <end position="92"/>
    </location>
</feature>
<evidence type="ECO:0000259" key="2">
    <source>
        <dbReference type="Pfam" id="PF01388"/>
    </source>
</evidence>